<dbReference type="NCBIfam" id="TIGR01409">
    <property type="entry name" value="TAT_signal_seq"/>
    <property type="match status" value="1"/>
</dbReference>
<dbReference type="RefSeq" id="WP_093036836.1">
    <property type="nucleotide sequence ID" value="NZ_FMZV01000021.1"/>
</dbReference>
<protein>
    <submittedName>
        <fullName evidence="1">Formate dehydrogenase region TAT target</fullName>
    </submittedName>
</protein>
<keyword evidence="2" id="KW-1185">Reference proteome</keyword>
<organism evidence="1 2">
    <name type="scientific">Ruegeria marina</name>
    <dbReference type="NCBI Taxonomy" id="639004"/>
    <lineage>
        <taxon>Bacteria</taxon>
        <taxon>Pseudomonadati</taxon>
        <taxon>Pseudomonadota</taxon>
        <taxon>Alphaproteobacteria</taxon>
        <taxon>Rhodobacterales</taxon>
        <taxon>Roseobacteraceae</taxon>
        <taxon>Ruegeria</taxon>
    </lineage>
</organism>
<dbReference type="EMBL" id="FMZV01000021">
    <property type="protein sequence ID" value="SDE50638.1"/>
    <property type="molecule type" value="Genomic_DNA"/>
</dbReference>
<reference evidence="2" key="1">
    <citation type="submission" date="2016-10" db="EMBL/GenBank/DDBJ databases">
        <authorList>
            <person name="Varghese N."/>
            <person name="Submissions S."/>
        </authorList>
    </citation>
    <scope>NUCLEOTIDE SEQUENCE [LARGE SCALE GENOMIC DNA]</scope>
    <source>
        <strain evidence="2">CGMCC 1.9108</strain>
    </source>
</reference>
<dbReference type="AlphaFoldDB" id="A0A1G7DGC4"/>
<dbReference type="InterPro" id="IPR019546">
    <property type="entry name" value="TAT_signal_bac_arc"/>
</dbReference>
<dbReference type="PIRSF" id="PIRSF036704">
    <property type="entry name" value="UCP036704"/>
    <property type="match status" value="1"/>
</dbReference>
<sequence length="61" mass="6516">MDKETKASRRDFLKLAGTAAPVAAVVVATAGTEAQAAEPDLTRDTMQDTAHTRAYYASARF</sequence>
<evidence type="ECO:0000313" key="2">
    <source>
        <dbReference type="Proteomes" id="UP000199628"/>
    </source>
</evidence>
<dbReference type="InterPro" id="IPR006311">
    <property type="entry name" value="TAT_signal"/>
</dbReference>
<gene>
    <name evidence="1" type="ORF">SAMN04488239_12130</name>
</gene>
<dbReference type="PROSITE" id="PS51318">
    <property type="entry name" value="TAT"/>
    <property type="match status" value="1"/>
</dbReference>
<dbReference type="STRING" id="639004.SAMN04488239_12130"/>
<name>A0A1G7DGC4_9RHOB</name>
<dbReference type="Proteomes" id="UP000199628">
    <property type="component" value="Unassembled WGS sequence"/>
</dbReference>
<proteinExistence type="predicted"/>
<accession>A0A1G7DGC4</accession>
<dbReference type="InterPro" id="IPR014177">
    <property type="entry name" value="Formate_DH_TAT-contain"/>
</dbReference>
<evidence type="ECO:0000313" key="1">
    <source>
        <dbReference type="EMBL" id="SDE50638.1"/>
    </source>
</evidence>